<evidence type="ECO:0000313" key="3">
    <source>
        <dbReference type="Proteomes" id="UP000018208"/>
    </source>
</evidence>
<organism evidence="1">
    <name type="scientific">Spironucleus salmonicida</name>
    <dbReference type="NCBI Taxonomy" id="348837"/>
    <lineage>
        <taxon>Eukaryota</taxon>
        <taxon>Metamonada</taxon>
        <taxon>Diplomonadida</taxon>
        <taxon>Hexamitidae</taxon>
        <taxon>Hexamitinae</taxon>
        <taxon>Spironucleus</taxon>
    </lineage>
</organism>
<sequence>MSNNQVMKEYVQKLKDYAFSKFELNDFALCERLSSQNQEFWTKFCADNKIPHEKHQLVFKNLQEQIYADKFSTYKLNIRYHVLKTLMETGEILRINALTKEDIETFVSTIAGLFNDIPAFLVKNYTRQMTTKLTEIKDATQLVERLNYEKQTATDKQFPLCLEFLEEYQQFLQALIDFIQIEEEKFEGEEEELQEGDCCDEHCDKDCHGH</sequence>
<proteinExistence type="predicted"/>
<keyword evidence="3" id="KW-1185">Reference proteome</keyword>
<protein>
    <submittedName>
        <fullName evidence="1">Uncharacterized protein</fullName>
    </submittedName>
</protein>
<dbReference type="VEuPathDB" id="GiardiaDB:SS50377_24471"/>
<reference evidence="2" key="2">
    <citation type="submission" date="2020-12" db="EMBL/GenBank/DDBJ databases">
        <title>New Spironucleus salmonicida genome in near-complete chromosomes.</title>
        <authorList>
            <person name="Xu F."/>
            <person name="Kurt Z."/>
            <person name="Jimenez-Gonzalez A."/>
            <person name="Astvaldsson A."/>
            <person name="Andersson J.O."/>
            <person name="Svard S.G."/>
        </authorList>
    </citation>
    <scope>NUCLEOTIDE SEQUENCE</scope>
    <source>
        <strain evidence="2">ATCC 50377</strain>
    </source>
</reference>
<gene>
    <name evidence="1" type="ORF">SS50377_13963</name>
    <name evidence="2" type="ORF">SS50377_24471</name>
</gene>
<name>V6LQJ9_9EUKA</name>
<dbReference type="EMBL" id="KI546085">
    <property type="protein sequence ID" value="EST45981.1"/>
    <property type="molecule type" value="Genomic_DNA"/>
</dbReference>
<dbReference type="EMBL" id="AUWU02000004">
    <property type="protein sequence ID" value="KAH0574513.1"/>
    <property type="molecule type" value="Genomic_DNA"/>
</dbReference>
<dbReference type="AlphaFoldDB" id="V6LQJ9"/>
<reference evidence="1 2" key="1">
    <citation type="journal article" date="2014" name="PLoS Genet.">
        <title>The Genome of Spironucleus salmonicida Highlights a Fish Pathogen Adapted to Fluctuating Environments.</title>
        <authorList>
            <person name="Xu F."/>
            <person name="Jerlstrom-Hultqvist J."/>
            <person name="Einarsson E."/>
            <person name="Astvaldsson A."/>
            <person name="Svard S.G."/>
            <person name="Andersson J.O."/>
        </authorList>
    </citation>
    <scope>NUCLEOTIDE SEQUENCE</scope>
    <source>
        <strain evidence="2">ATCC 50377</strain>
    </source>
</reference>
<accession>V6LQJ9</accession>
<evidence type="ECO:0000313" key="2">
    <source>
        <dbReference type="EMBL" id="KAH0574513.1"/>
    </source>
</evidence>
<evidence type="ECO:0000313" key="1">
    <source>
        <dbReference type="EMBL" id="EST45981.1"/>
    </source>
</evidence>
<dbReference type="Proteomes" id="UP000018208">
    <property type="component" value="Unassembled WGS sequence"/>
</dbReference>